<keyword evidence="1" id="KW-0472">Membrane</keyword>
<reference evidence="2 3" key="1">
    <citation type="submission" date="2020-08" db="EMBL/GenBank/DDBJ databases">
        <title>Genome public.</title>
        <authorList>
            <person name="Liu C."/>
            <person name="Sun Q."/>
        </authorList>
    </citation>
    <scope>NUCLEOTIDE SEQUENCE [LARGE SCALE GENOMIC DNA]</scope>
    <source>
        <strain evidence="2 3">New-7</strain>
    </source>
</reference>
<organism evidence="2 3">
    <name type="scientific">Alistipes hominis</name>
    <dbReference type="NCBI Taxonomy" id="2763015"/>
    <lineage>
        <taxon>Bacteria</taxon>
        <taxon>Pseudomonadati</taxon>
        <taxon>Bacteroidota</taxon>
        <taxon>Bacteroidia</taxon>
        <taxon>Bacteroidales</taxon>
        <taxon>Rikenellaceae</taxon>
        <taxon>Alistipes</taxon>
    </lineage>
</organism>
<dbReference type="Proteomes" id="UP000636891">
    <property type="component" value="Unassembled WGS sequence"/>
</dbReference>
<comment type="caution">
    <text evidence="2">The sequence shown here is derived from an EMBL/GenBank/DDBJ whole genome shotgun (WGS) entry which is preliminary data.</text>
</comment>
<evidence type="ECO:0000313" key="3">
    <source>
        <dbReference type="Proteomes" id="UP000636891"/>
    </source>
</evidence>
<accession>A0ABR7CNJ5</accession>
<evidence type="ECO:0008006" key="4">
    <source>
        <dbReference type="Google" id="ProtNLM"/>
    </source>
</evidence>
<gene>
    <name evidence="2" type="ORF">H8S08_09450</name>
</gene>
<dbReference type="RefSeq" id="WP_055206295.1">
    <property type="nucleotide sequence ID" value="NZ_JACOOK010000005.1"/>
</dbReference>
<keyword evidence="1" id="KW-0812">Transmembrane</keyword>
<protein>
    <recommendedName>
        <fullName evidence="4">DUF983 domain-containing protein</fullName>
    </recommendedName>
</protein>
<feature type="transmembrane region" description="Helical" evidence="1">
    <location>
        <begin position="72"/>
        <end position="93"/>
    </location>
</feature>
<sequence>MKRSLTCPQCGARVRIPWFWAIGIEGIFRCRQCRLPFKTGYKTGAILSAVSLSLSMALVQLMVYVFSIYSMIFFALLLIPLWIFIAFHLRRAYMIRKIKRRIKSIEKQSVDASEASGFE</sequence>
<name>A0ABR7CNJ5_9BACT</name>
<feature type="transmembrane region" description="Helical" evidence="1">
    <location>
        <begin position="44"/>
        <end position="66"/>
    </location>
</feature>
<dbReference type="EMBL" id="JACOOK010000005">
    <property type="protein sequence ID" value="MBC5617236.1"/>
    <property type="molecule type" value="Genomic_DNA"/>
</dbReference>
<keyword evidence="3" id="KW-1185">Reference proteome</keyword>
<keyword evidence="1" id="KW-1133">Transmembrane helix</keyword>
<evidence type="ECO:0000313" key="2">
    <source>
        <dbReference type="EMBL" id="MBC5617236.1"/>
    </source>
</evidence>
<evidence type="ECO:0000256" key="1">
    <source>
        <dbReference type="SAM" id="Phobius"/>
    </source>
</evidence>
<proteinExistence type="predicted"/>